<keyword evidence="2" id="KW-1185">Reference proteome</keyword>
<dbReference type="AlphaFoldDB" id="A0AAU0MZU4"/>
<name>A0AAU0MZU4_9GAMM</name>
<dbReference type="Proteomes" id="UP001302477">
    <property type="component" value="Chromosome"/>
</dbReference>
<dbReference type="EMBL" id="CP137555">
    <property type="protein sequence ID" value="WOX06131.1"/>
    <property type="molecule type" value="Genomic_DNA"/>
</dbReference>
<reference evidence="1 2" key="1">
    <citation type="submission" date="2023-10" db="EMBL/GenBank/DDBJ databases">
        <title>Description of Microbulbifer bruguierae sp. nov., isolated from the sediments of mangrove plant Bruguiera sexangula and comparative genomic analyses of the genus Microbulbifer.</title>
        <authorList>
            <person name="Long M."/>
        </authorList>
    </citation>
    <scope>NUCLEOTIDE SEQUENCE [LARGE SCALE GENOMIC DNA]</scope>
    <source>
        <strain evidence="1 2">SPO729</strain>
    </source>
</reference>
<dbReference type="KEGG" id="mpaf:R5R33_03060"/>
<gene>
    <name evidence="1" type="ORF">R5R33_03060</name>
</gene>
<accession>A0AAU0MZU4</accession>
<organism evidence="1 2">
    <name type="scientific">Microbulbifer pacificus</name>
    <dbReference type="NCBI Taxonomy" id="407164"/>
    <lineage>
        <taxon>Bacteria</taxon>
        <taxon>Pseudomonadati</taxon>
        <taxon>Pseudomonadota</taxon>
        <taxon>Gammaproteobacteria</taxon>
        <taxon>Cellvibrionales</taxon>
        <taxon>Microbulbiferaceae</taxon>
        <taxon>Microbulbifer</taxon>
    </lineage>
</organism>
<sequence length="217" mass="24448">MPKYFKFSDKEWIFDEKSSGENVKNWHDGNGVLMRLQCIGPDKELSDLLSDENAMREYFRANLAAQGVGVVECDSVIISGYPSARAIGKIVASGESAQYIASLSMPLMDRSFVLSLYSREDGMTGLRDAIVFDKYLSESGDDVLNDDGIPSGWACDPYFPEYKGPSLRNNADSEEYDSQFPEHPLSKVRSKMNQVCKSINIVDVEEVTPRPWWKFWG</sequence>
<evidence type="ECO:0000313" key="1">
    <source>
        <dbReference type="EMBL" id="WOX06131.1"/>
    </source>
</evidence>
<proteinExistence type="predicted"/>
<evidence type="ECO:0000313" key="2">
    <source>
        <dbReference type="Proteomes" id="UP001302477"/>
    </source>
</evidence>
<protein>
    <submittedName>
        <fullName evidence="1">Uncharacterized protein</fullName>
    </submittedName>
</protein>
<dbReference type="RefSeq" id="WP_318954590.1">
    <property type="nucleotide sequence ID" value="NZ_CP137555.1"/>
</dbReference>